<proteinExistence type="predicted"/>
<organism evidence="2 3">
    <name type="scientific">Oribacterium sinus</name>
    <dbReference type="NCBI Taxonomy" id="237576"/>
    <lineage>
        <taxon>Bacteria</taxon>
        <taxon>Bacillati</taxon>
        <taxon>Bacillota</taxon>
        <taxon>Clostridia</taxon>
        <taxon>Lachnospirales</taxon>
        <taxon>Lachnospiraceae</taxon>
        <taxon>Oribacterium</taxon>
    </lineage>
</organism>
<sequence length="80" mass="9519">MKLQDKKKIADEADMIINGYAFTKKEDKVFVVHLESFHHVAVIFHDTIIETNMDEIECQIVLDYYHKNKEFLEKNYAEVL</sequence>
<dbReference type="EMBL" id="JABZRA010000104">
    <property type="protein sequence ID" value="MBF1273190.1"/>
    <property type="molecule type" value="Genomic_DNA"/>
</dbReference>
<evidence type="ECO:0000313" key="3">
    <source>
        <dbReference type="Proteomes" id="UP000775770"/>
    </source>
</evidence>
<name>A0A930DNM8_9FIRM</name>
<comment type="caution">
    <text evidence="2">The sequence shown here is derived from an EMBL/GenBank/DDBJ whole genome shotgun (WGS) entry which is preliminary data.</text>
</comment>
<gene>
    <name evidence="2" type="ORF">HXM90_07225</name>
</gene>
<accession>A0A930DNM8</accession>
<evidence type="ECO:0000313" key="2">
    <source>
        <dbReference type="EMBL" id="MBF1273190.1"/>
    </source>
</evidence>
<dbReference type="AlphaFoldDB" id="A0A930DNM8"/>
<dbReference type="Pfam" id="PF24848">
    <property type="entry name" value="DUF7723"/>
    <property type="match status" value="1"/>
</dbReference>
<feature type="domain" description="DUF7723" evidence="1">
    <location>
        <begin position="4"/>
        <end position="72"/>
    </location>
</feature>
<dbReference type="RefSeq" id="WP_304072327.1">
    <property type="nucleotide sequence ID" value="NZ_CAUQVT010000165.1"/>
</dbReference>
<dbReference type="Proteomes" id="UP000775770">
    <property type="component" value="Unassembled WGS sequence"/>
</dbReference>
<dbReference type="InterPro" id="IPR056140">
    <property type="entry name" value="DUF7723"/>
</dbReference>
<reference evidence="2" key="1">
    <citation type="submission" date="2020-04" db="EMBL/GenBank/DDBJ databases">
        <title>Deep metagenomics examines the oral microbiome during advanced dental caries in children, revealing novel taxa and co-occurrences with host molecules.</title>
        <authorList>
            <person name="Baker J.L."/>
            <person name="Morton J.T."/>
            <person name="Dinis M."/>
            <person name="Alvarez R."/>
            <person name="Tran N.C."/>
            <person name="Knight R."/>
            <person name="Edlund A."/>
        </authorList>
    </citation>
    <scope>NUCLEOTIDE SEQUENCE</scope>
    <source>
        <strain evidence="2">JCVI_38_bin.19</strain>
    </source>
</reference>
<protein>
    <recommendedName>
        <fullName evidence="1">DUF7723 domain-containing protein</fullName>
    </recommendedName>
</protein>
<evidence type="ECO:0000259" key="1">
    <source>
        <dbReference type="Pfam" id="PF24848"/>
    </source>
</evidence>